<reference evidence="2" key="1">
    <citation type="journal article" date="2022" name="New Phytol.">
        <title>Evolutionary transition to the ectomycorrhizal habit in the genomes of a hyperdiverse lineage of mushroom-forming fungi.</title>
        <authorList>
            <person name="Looney B."/>
            <person name="Miyauchi S."/>
            <person name="Morin E."/>
            <person name="Drula E."/>
            <person name="Courty P.E."/>
            <person name="Kohler A."/>
            <person name="Kuo A."/>
            <person name="LaButti K."/>
            <person name="Pangilinan J."/>
            <person name="Lipzen A."/>
            <person name="Riley R."/>
            <person name="Andreopoulos W."/>
            <person name="He G."/>
            <person name="Johnson J."/>
            <person name="Nolan M."/>
            <person name="Tritt A."/>
            <person name="Barry K.W."/>
            <person name="Grigoriev I.V."/>
            <person name="Nagy L.G."/>
            <person name="Hibbett D."/>
            <person name="Henrissat B."/>
            <person name="Matheny P.B."/>
            <person name="Labbe J."/>
            <person name="Martin F.M."/>
        </authorList>
    </citation>
    <scope>NUCLEOTIDE SEQUENCE</scope>
    <source>
        <strain evidence="2">BPL690</strain>
    </source>
</reference>
<protein>
    <submittedName>
        <fullName evidence="2">Uncharacterized protein</fullName>
    </submittedName>
</protein>
<evidence type="ECO:0000313" key="2">
    <source>
        <dbReference type="EMBL" id="KAI0297606.1"/>
    </source>
</evidence>
<name>A0AAD4M1A5_9AGAM</name>
<gene>
    <name evidence="2" type="ORF">B0F90DRAFT_1738531</name>
</gene>
<dbReference type="AlphaFoldDB" id="A0AAD4M1A5"/>
<sequence>MVPPHSPSHNKPSSPPLTATSEPTWLTGVALKAVNEHTFATQRAKKASDRAKGKAPSHSFGSSPPSSLPSSMSSARGAVMASIWAEVWDARKNFSSGDDGDWPELPTPPLPSALTLSQRNLSEYALRPTQDREVPLSSLVRPVKMRGTKAKEREFEFLPPVKNVIALDDAESNAPDEPWEYISSVGGDDEARKIFSYAEIVSKSA</sequence>
<accession>A0AAD4M1A5</accession>
<organism evidence="2 3">
    <name type="scientific">Multifurca ochricompacta</name>
    <dbReference type="NCBI Taxonomy" id="376703"/>
    <lineage>
        <taxon>Eukaryota</taxon>
        <taxon>Fungi</taxon>
        <taxon>Dikarya</taxon>
        <taxon>Basidiomycota</taxon>
        <taxon>Agaricomycotina</taxon>
        <taxon>Agaricomycetes</taxon>
        <taxon>Russulales</taxon>
        <taxon>Russulaceae</taxon>
        <taxon>Multifurca</taxon>
    </lineage>
</organism>
<comment type="caution">
    <text evidence="2">The sequence shown here is derived from an EMBL/GenBank/DDBJ whole genome shotgun (WGS) entry which is preliminary data.</text>
</comment>
<evidence type="ECO:0000256" key="1">
    <source>
        <dbReference type="SAM" id="MobiDB-lite"/>
    </source>
</evidence>
<feature type="compositionally biased region" description="Low complexity" evidence="1">
    <location>
        <begin position="56"/>
        <end position="74"/>
    </location>
</feature>
<keyword evidence="3" id="KW-1185">Reference proteome</keyword>
<evidence type="ECO:0000313" key="3">
    <source>
        <dbReference type="Proteomes" id="UP001203297"/>
    </source>
</evidence>
<feature type="region of interest" description="Disordered" evidence="1">
    <location>
        <begin position="37"/>
        <end position="75"/>
    </location>
</feature>
<feature type="region of interest" description="Disordered" evidence="1">
    <location>
        <begin position="1"/>
        <end position="24"/>
    </location>
</feature>
<proteinExistence type="predicted"/>
<dbReference type="Proteomes" id="UP001203297">
    <property type="component" value="Unassembled WGS sequence"/>
</dbReference>
<dbReference type="EMBL" id="WTXG01000035">
    <property type="protein sequence ID" value="KAI0297606.1"/>
    <property type="molecule type" value="Genomic_DNA"/>
</dbReference>